<name>A0A9P3T4S7_KLUIN</name>
<dbReference type="Proteomes" id="UP000867740">
    <property type="component" value="Unassembled WGS sequence"/>
</dbReference>
<evidence type="ECO:0000259" key="3">
    <source>
        <dbReference type="PROSITE" id="PS51186"/>
    </source>
</evidence>
<dbReference type="PROSITE" id="PS51186">
    <property type="entry name" value="GNAT"/>
    <property type="match status" value="1"/>
</dbReference>
<reference evidence="4" key="2">
    <citation type="submission" date="2020-10" db="EMBL/GenBank/DDBJ databases">
        <authorList>
            <consortium name="NCBI Pathogen Detection Project"/>
        </authorList>
    </citation>
    <scope>NUCLEOTIDE SEQUENCE</scope>
    <source>
        <strain evidence="4">CAVp300</strain>
    </source>
</reference>
<dbReference type="EMBL" id="DACSUM010000002">
    <property type="protein sequence ID" value="HAT3580156.1"/>
    <property type="molecule type" value="Genomic_DNA"/>
</dbReference>
<keyword evidence="2" id="KW-0012">Acyltransferase</keyword>
<dbReference type="Pfam" id="PF00583">
    <property type="entry name" value="Acetyltransf_1"/>
    <property type="match status" value="1"/>
</dbReference>
<dbReference type="GO" id="GO:0016747">
    <property type="term" value="F:acyltransferase activity, transferring groups other than amino-acyl groups"/>
    <property type="evidence" value="ECO:0007669"/>
    <property type="project" value="InterPro"/>
</dbReference>
<dbReference type="InterPro" id="IPR016181">
    <property type="entry name" value="Acyl_CoA_acyltransferase"/>
</dbReference>
<sequence length="270" mass="30339">MNLTAISALHYSSEQLSAFLGECFEGYSVPFSLPPERFAQRFGAEDISLTDSCIWWNNGMRVAAAIITRRGESARLGAFSLIPAYRGKGYGKKLLAPLLQDLRAKGVRQMWLEVIQDNLAGVGLYRSLGFEIRQGLYGFQGDARPGIGDNLLREINPLEVVWRSVGEVKESLPWLVDPLSVVSLPCRAFEYRKHAYAIVATLTEKPQLRFLYVEPEYRRKGFAREMLMTLNHHFPGLTTSVAVPESFTPLFSSAGFSTMDISQFEMRAML</sequence>
<dbReference type="AlphaFoldDB" id="A0A9P3T4S7"/>
<evidence type="ECO:0000313" key="4">
    <source>
        <dbReference type="EMBL" id="HAT3580156.1"/>
    </source>
</evidence>
<comment type="caution">
    <text evidence="4">The sequence shown here is derived from an EMBL/GenBank/DDBJ whole genome shotgun (WGS) entry which is preliminary data.</text>
</comment>
<organism evidence="4 5">
    <name type="scientific">Kluyvera intermedia</name>
    <name type="common">Enterobacter intermedius</name>
    <dbReference type="NCBI Taxonomy" id="61648"/>
    <lineage>
        <taxon>Bacteria</taxon>
        <taxon>Pseudomonadati</taxon>
        <taxon>Pseudomonadota</taxon>
        <taxon>Gammaproteobacteria</taxon>
        <taxon>Enterobacterales</taxon>
        <taxon>Enterobacteriaceae</taxon>
        <taxon>Kluyvera</taxon>
    </lineage>
</organism>
<accession>A0A9P3T4S7</accession>
<dbReference type="PANTHER" id="PTHR43420:SF12">
    <property type="entry name" value="N-ACETYLTRANSFERASE DOMAIN-CONTAINING PROTEIN"/>
    <property type="match status" value="1"/>
</dbReference>
<dbReference type="CDD" id="cd04301">
    <property type="entry name" value="NAT_SF"/>
    <property type="match status" value="1"/>
</dbReference>
<dbReference type="InterPro" id="IPR000182">
    <property type="entry name" value="GNAT_dom"/>
</dbReference>
<evidence type="ECO:0000256" key="2">
    <source>
        <dbReference type="ARBA" id="ARBA00023315"/>
    </source>
</evidence>
<keyword evidence="1" id="KW-0808">Transferase</keyword>
<feature type="domain" description="N-acetyltransferase" evidence="3">
    <location>
        <begin position="1"/>
        <end position="159"/>
    </location>
</feature>
<dbReference type="Gene3D" id="3.40.630.30">
    <property type="match status" value="1"/>
</dbReference>
<proteinExistence type="predicted"/>
<reference evidence="4" key="1">
    <citation type="journal article" date="2018" name="Genome Biol.">
        <title>SKESA: strategic k-mer extension for scrupulous assemblies.</title>
        <authorList>
            <person name="Souvorov A."/>
            <person name="Agarwala R."/>
            <person name="Lipman D.J."/>
        </authorList>
    </citation>
    <scope>NUCLEOTIDE SEQUENCE</scope>
    <source>
        <strain evidence="4">CAVp300</strain>
    </source>
</reference>
<dbReference type="RefSeq" id="WP_047371954.1">
    <property type="nucleotide sequence ID" value="NZ_CABMNU010000005.1"/>
</dbReference>
<dbReference type="InterPro" id="IPR050680">
    <property type="entry name" value="YpeA/RimI_acetyltransf"/>
</dbReference>
<gene>
    <name evidence="4" type="ORF">I8531_000398</name>
</gene>
<dbReference type="SUPFAM" id="SSF55729">
    <property type="entry name" value="Acyl-CoA N-acyltransferases (Nat)"/>
    <property type="match status" value="2"/>
</dbReference>
<protein>
    <submittedName>
        <fullName evidence="4">GNAT family N-acetyltransferase</fullName>
    </submittedName>
</protein>
<evidence type="ECO:0000256" key="1">
    <source>
        <dbReference type="ARBA" id="ARBA00022679"/>
    </source>
</evidence>
<dbReference type="PANTHER" id="PTHR43420">
    <property type="entry name" value="ACETYLTRANSFERASE"/>
    <property type="match status" value="1"/>
</dbReference>
<evidence type="ECO:0000313" key="5">
    <source>
        <dbReference type="Proteomes" id="UP000867740"/>
    </source>
</evidence>